<dbReference type="GO" id="GO:0019748">
    <property type="term" value="P:secondary metabolic process"/>
    <property type="evidence" value="ECO:0007669"/>
    <property type="project" value="InterPro"/>
</dbReference>
<dbReference type="SUPFAM" id="SSF56112">
    <property type="entry name" value="Protein kinase-like (PK-like)"/>
    <property type="match status" value="1"/>
</dbReference>
<dbReference type="GO" id="GO:0016301">
    <property type="term" value="F:kinase activity"/>
    <property type="evidence" value="ECO:0007669"/>
    <property type="project" value="UniProtKB-KW"/>
</dbReference>
<dbReference type="InterPro" id="IPR011009">
    <property type="entry name" value="Kinase-like_dom_sf"/>
</dbReference>
<dbReference type="Pfam" id="PF04655">
    <property type="entry name" value="APH_6_hur"/>
    <property type="match status" value="1"/>
</dbReference>
<keyword evidence="1" id="KW-0808">Transferase</keyword>
<sequence length="310" mass="34248">MTLGLPPVVVDTIRTIFEERGDRWLADLPAVVDRQCRVWDLELIGRPFAGGTHSFVAPVRRGDGSVAVLKIAVPDEENAGEATGMYCYSGDGAARLYDFDSASGALLLEWARPGTPLIAQPRIPLEGRPENAGKIQIACALYRRLRRPPTDIPARYPALPLVADIVSDWEQQLFTPEMTSYLPDAVTARARDLRRWLTVPDGPLLIVNRDTHLGNIVAAEREPWLLIDPKAFLGEAAFDAGFLILKQVETEPGPALARRVLAATADGLEVDRERARAWAYLRAMEEIAWSLEDERPEDAARYCEVVAALS</sequence>
<proteinExistence type="predicted"/>
<name>A0A846YK15_9NOCA</name>
<gene>
    <name evidence="1" type="ORF">HGA15_18680</name>
</gene>
<comment type="caution">
    <text evidence="1">The sequence shown here is derived from an EMBL/GenBank/DDBJ whole genome shotgun (WGS) entry which is preliminary data.</text>
</comment>
<dbReference type="InterPro" id="IPR006748">
    <property type="entry name" value="NH2Glyco/OHUrea_AB-resist_kin"/>
</dbReference>
<protein>
    <submittedName>
        <fullName evidence="1">Kinase</fullName>
    </submittedName>
</protein>
<reference evidence="1 2" key="1">
    <citation type="submission" date="2020-04" db="EMBL/GenBank/DDBJ databases">
        <title>MicrobeNet Type strains.</title>
        <authorList>
            <person name="Nicholson A.C."/>
        </authorList>
    </citation>
    <scope>NUCLEOTIDE SEQUENCE [LARGE SCALE GENOMIC DNA]</scope>
    <source>
        <strain evidence="1 2">JCM 3332</strain>
    </source>
</reference>
<keyword evidence="2" id="KW-1185">Reference proteome</keyword>
<dbReference type="AlphaFoldDB" id="A0A846YK15"/>
<evidence type="ECO:0000313" key="2">
    <source>
        <dbReference type="Proteomes" id="UP000570678"/>
    </source>
</evidence>
<organism evidence="1 2">
    <name type="scientific">Nocardia flavorosea</name>
    <dbReference type="NCBI Taxonomy" id="53429"/>
    <lineage>
        <taxon>Bacteria</taxon>
        <taxon>Bacillati</taxon>
        <taxon>Actinomycetota</taxon>
        <taxon>Actinomycetes</taxon>
        <taxon>Mycobacteriales</taxon>
        <taxon>Nocardiaceae</taxon>
        <taxon>Nocardia</taxon>
    </lineage>
</organism>
<dbReference type="RefSeq" id="WP_062979243.1">
    <property type="nucleotide sequence ID" value="NZ_JAAXOT010000009.1"/>
</dbReference>
<accession>A0A846YK15</accession>
<keyword evidence="1" id="KW-0418">Kinase</keyword>
<evidence type="ECO:0000313" key="1">
    <source>
        <dbReference type="EMBL" id="NKY58131.1"/>
    </source>
</evidence>
<dbReference type="EMBL" id="JAAXOT010000009">
    <property type="protein sequence ID" value="NKY58131.1"/>
    <property type="molecule type" value="Genomic_DNA"/>
</dbReference>
<dbReference type="GO" id="GO:0016773">
    <property type="term" value="F:phosphotransferase activity, alcohol group as acceptor"/>
    <property type="evidence" value="ECO:0007669"/>
    <property type="project" value="InterPro"/>
</dbReference>
<dbReference type="Proteomes" id="UP000570678">
    <property type="component" value="Unassembled WGS sequence"/>
</dbReference>